<gene>
    <name evidence="2" type="ORF">ATY41_10105</name>
</gene>
<protein>
    <submittedName>
        <fullName evidence="2">Uncharacterized protein</fullName>
    </submittedName>
</protein>
<dbReference type="Proteomes" id="UP000094426">
    <property type="component" value="Unassembled WGS sequence"/>
</dbReference>
<evidence type="ECO:0000256" key="1">
    <source>
        <dbReference type="SAM" id="Phobius"/>
    </source>
</evidence>
<dbReference type="AlphaFoldDB" id="A0A1E2SKF3"/>
<evidence type="ECO:0000313" key="3">
    <source>
        <dbReference type="Proteomes" id="UP000094426"/>
    </source>
</evidence>
<feature type="transmembrane region" description="Helical" evidence="1">
    <location>
        <begin position="75"/>
        <end position="95"/>
    </location>
</feature>
<proteinExistence type="predicted"/>
<accession>A0A1E2SKF3</accession>
<comment type="caution">
    <text evidence="2">The sequence shown here is derived from an EMBL/GenBank/DDBJ whole genome shotgun (WGS) entry which is preliminary data.</text>
</comment>
<keyword evidence="1" id="KW-0812">Transmembrane</keyword>
<evidence type="ECO:0000313" key="2">
    <source>
        <dbReference type="EMBL" id="ODA90332.1"/>
    </source>
</evidence>
<name>A0A1E2SKF3_LEIXY</name>
<reference evidence="2 3" key="1">
    <citation type="submission" date="2015-11" db="EMBL/GenBank/DDBJ databases">
        <authorList>
            <person name="Zhang Y."/>
            <person name="Guo Z."/>
        </authorList>
    </citation>
    <scope>NUCLEOTIDE SEQUENCE [LARGE SCALE GENOMIC DNA]</scope>
    <source>
        <strain evidence="3">gdw1</strain>
    </source>
</reference>
<organism evidence="2 3">
    <name type="scientific">Leifsonia xyli subsp. xyli</name>
    <dbReference type="NCBI Taxonomy" id="59736"/>
    <lineage>
        <taxon>Bacteria</taxon>
        <taxon>Bacillati</taxon>
        <taxon>Actinomycetota</taxon>
        <taxon>Actinomycetes</taxon>
        <taxon>Micrococcales</taxon>
        <taxon>Microbacteriaceae</taxon>
        <taxon>Leifsonia</taxon>
    </lineage>
</organism>
<dbReference type="EMBL" id="LNZG01000013">
    <property type="protein sequence ID" value="ODA90332.1"/>
    <property type="molecule type" value="Genomic_DNA"/>
</dbReference>
<feature type="transmembrane region" description="Helical" evidence="1">
    <location>
        <begin position="101"/>
        <end position="122"/>
    </location>
</feature>
<keyword evidence="1" id="KW-1133">Transmembrane helix</keyword>
<sequence>MIACATCHAELPAIIDRSPEMAAIDQDTRVAVVRAFLLVDANNQDVPGGQIVWNVIPALGLLLLLFAGALVRRKLFVAAIAAGLLARTAIVFATAPATFFMYYQSTYAIAFALAVFVAVYWIDQRLASKKASSSARHSSASTPA</sequence>
<keyword evidence="1" id="KW-0472">Membrane</keyword>
<feature type="transmembrane region" description="Helical" evidence="1">
    <location>
        <begin position="51"/>
        <end position="70"/>
    </location>
</feature>